<dbReference type="SMART" id="SM00516">
    <property type="entry name" value="SEC14"/>
    <property type="match status" value="1"/>
</dbReference>
<dbReference type="PANTHER" id="PTHR46818">
    <property type="entry name" value="DOMAIN-CONTAINING PROTEIN, PUTATIVE-RELATED"/>
    <property type="match status" value="1"/>
</dbReference>
<dbReference type="PANTHER" id="PTHR46818:SF1">
    <property type="entry name" value="CHROMOSOME UNDETERMINED SCAFFOLD_125, WHOLE GENOME SHOTGUN SEQUENCE"/>
    <property type="match status" value="1"/>
</dbReference>
<dbReference type="InterPro" id="IPR001251">
    <property type="entry name" value="CRAL-TRIO_dom"/>
</dbReference>
<keyword evidence="3" id="KW-1185">Reference proteome</keyword>
<dbReference type="Pfam" id="PF00650">
    <property type="entry name" value="CRAL_TRIO"/>
    <property type="match status" value="1"/>
</dbReference>
<feature type="domain" description="CRAL-TRIO" evidence="1">
    <location>
        <begin position="97"/>
        <end position="258"/>
    </location>
</feature>
<reference evidence="2" key="1">
    <citation type="submission" date="2021-09" db="EMBL/GenBank/DDBJ databases">
        <authorList>
            <consortium name="AG Swart"/>
            <person name="Singh M."/>
            <person name="Singh A."/>
            <person name="Seah K."/>
            <person name="Emmerich C."/>
        </authorList>
    </citation>
    <scope>NUCLEOTIDE SEQUENCE</scope>
    <source>
        <strain evidence="2">ATCC30299</strain>
    </source>
</reference>
<gene>
    <name evidence="2" type="ORF">BSTOLATCC_MIC8537</name>
</gene>
<dbReference type="AlphaFoldDB" id="A0AAU9IE70"/>
<dbReference type="PROSITE" id="PS50191">
    <property type="entry name" value="CRAL_TRIO"/>
    <property type="match status" value="1"/>
</dbReference>
<dbReference type="CDD" id="cd00170">
    <property type="entry name" value="SEC14"/>
    <property type="match status" value="1"/>
</dbReference>
<dbReference type="Gene3D" id="3.40.525.10">
    <property type="entry name" value="CRAL-TRIO lipid binding domain"/>
    <property type="match status" value="1"/>
</dbReference>
<evidence type="ECO:0000259" key="1">
    <source>
        <dbReference type="PROSITE" id="PS50191"/>
    </source>
</evidence>
<sequence length="267" mass="30860">MESSLEAYQPLPEDIKRGTIRKVYSFVPLDPDEEEALAKFRAYATKNAIQIPPGVDDQHRMALKFMDSSKRKPKKAMKIMDKYQTWLTTELPVPINEVSTMLDQGFMYLLGRDKKFHPIMVINVRKMLNFNVDLNTALRLNYFLLTWAIEHMMVPGKVETWDIIMDLADVTASQLPINLLKNMMSKLSINFMCRLEKSFVINLPSTLNALYKLLKPFIDSDTKKKIIIQKDGWEPLLRGDINEDVLEVKYGGTRPNIDSGYFPPAFY</sequence>
<evidence type="ECO:0000313" key="2">
    <source>
        <dbReference type="EMBL" id="CAG9313264.1"/>
    </source>
</evidence>
<protein>
    <recommendedName>
        <fullName evidence="1">CRAL-TRIO domain-containing protein</fullName>
    </recommendedName>
</protein>
<dbReference type="SUPFAM" id="SSF52087">
    <property type="entry name" value="CRAL/TRIO domain"/>
    <property type="match status" value="1"/>
</dbReference>
<organism evidence="2 3">
    <name type="scientific">Blepharisma stoltei</name>
    <dbReference type="NCBI Taxonomy" id="1481888"/>
    <lineage>
        <taxon>Eukaryota</taxon>
        <taxon>Sar</taxon>
        <taxon>Alveolata</taxon>
        <taxon>Ciliophora</taxon>
        <taxon>Postciliodesmatophora</taxon>
        <taxon>Heterotrichea</taxon>
        <taxon>Heterotrichida</taxon>
        <taxon>Blepharismidae</taxon>
        <taxon>Blepharisma</taxon>
    </lineage>
</organism>
<name>A0AAU9IE70_9CILI</name>
<dbReference type="EMBL" id="CAJZBQ010000010">
    <property type="protein sequence ID" value="CAG9313264.1"/>
    <property type="molecule type" value="Genomic_DNA"/>
</dbReference>
<accession>A0AAU9IE70</accession>
<proteinExistence type="predicted"/>
<dbReference type="InterPro" id="IPR036865">
    <property type="entry name" value="CRAL-TRIO_dom_sf"/>
</dbReference>
<dbReference type="Proteomes" id="UP001162131">
    <property type="component" value="Unassembled WGS sequence"/>
</dbReference>
<evidence type="ECO:0000313" key="3">
    <source>
        <dbReference type="Proteomes" id="UP001162131"/>
    </source>
</evidence>
<comment type="caution">
    <text evidence="2">The sequence shown here is derived from an EMBL/GenBank/DDBJ whole genome shotgun (WGS) entry which is preliminary data.</text>
</comment>